<dbReference type="Pfam" id="PF00027">
    <property type="entry name" value="cNMP_binding"/>
    <property type="match status" value="1"/>
</dbReference>
<dbReference type="SUPFAM" id="SSF51206">
    <property type="entry name" value="cAMP-binding domain-like"/>
    <property type="match status" value="1"/>
</dbReference>
<feature type="domain" description="Cyclic nucleotide-binding" evidence="2">
    <location>
        <begin position="35"/>
        <end position="117"/>
    </location>
</feature>
<keyword evidence="1" id="KW-0472">Membrane</keyword>
<evidence type="ECO:0000259" key="2">
    <source>
        <dbReference type="Pfam" id="PF00027"/>
    </source>
</evidence>
<protein>
    <submittedName>
        <fullName evidence="3">cAMP-binding protein</fullName>
    </submittedName>
</protein>
<keyword evidence="1" id="KW-1133">Transmembrane helix</keyword>
<evidence type="ECO:0000313" key="3">
    <source>
        <dbReference type="EMBL" id="GGH64455.1"/>
    </source>
</evidence>
<reference evidence="3" key="1">
    <citation type="journal article" date="2014" name="Int. J. Syst. Evol. Microbiol.">
        <title>Complete genome sequence of Corynebacterium casei LMG S-19264T (=DSM 44701T), isolated from a smear-ripened cheese.</title>
        <authorList>
            <consortium name="US DOE Joint Genome Institute (JGI-PGF)"/>
            <person name="Walter F."/>
            <person name="Albersmeier A."/>
            <person name="Kalinowski J."/>
            <person name="Ruckert C."/>
        </authorList>
    </citation>
    <scope>NUCLEOTIDE SEQUENCE</scope>
    <source>
        <strain evidence="3">CGMCC 1.15290</strain>
    </source>
</reference>
<name>A0A917IXB9_9BACT</name>
<keyword evidence="4" id="KW-1185">Reference proteome</keyword>
<dbReference type="InterPro" id="IPR014710">
    <property type="entry name" value="RmlC-like_jellyroll"/>
</dbReference>
<organism evidence="3 4">
    <name type="scientific">Filimonas zeae</name>
    <dbReference type="NCBI Taxonomy" id="1737353"/>
    <lineage>
        <taxon>Bacteria</taxon>
        <taxon>Pseudomonadati</taxon>
        <taxon>Bacteroidota</taxon>
        <taxon>Chitinophagia</taxon>
        <taxon>Chitinophagales</taxon>
        <taxon>Chitinophagaceae</taxon>
        <taxon>Filimonas</taxon>
    </lineage>
</organism>
<feature type="transmembrane region" description="Helical" evidence="1">
    <location>
        <begin position="118"/>
        <end position="139"/>
    </location>
</feature>
<evidence type="ECO:0000256" key="1">
    <source>
        <dbReference type="SAM" id="Phobius"/>
    </source>
</evidence>
<dbReference type="CDD" id="cd00038">
    <property type="entry name" value="CAP_ED"/>
    <property type="match status" value="1"/>
</dbReference>
<evidence type="ECO:0000313" key="4">
    <source>
        <dbReference type="Proteomes" id="UP000627292"/>
    </source>
</evidence>
<dbReference type="InterPro" id="IPR000595">
    <property type="entry name" value="cNMP-bd_dom"/>
</dbReference>
<accession>A0A917IXB9</accession>
<comment type="caution">
    <text evidence="3">The sequence shown here is derived from an EMBL/GenBank/DDBJ whole genome shotgun (WGS) entry which is preliminary data.</text>
</comment>
<proteinExistence type="predicted"/>
<dbReference type="InterPro" id="IPR018490">
    <property type="entry name" value="cNMP-bd_dom_sf"/>
</dbReference>
<dbReference type="EMBL" id="BMIB01000002">
    <property type="protein sequence ID" value="GGH64455.1"/>
    <property type="molecule type" value="Genomic_DNA"/>
</dbReference>
<feature type="transmembrane region" description="Helical" evidence="1">
    <location>
        <begin position="171"/>
        <end position="188"/>
    </location>
</feature>
<dbReference type="Gene3D" id="2.60.120.10">
    <property type="entry name" value="Jelly Rolls"/>
    <property type="match status" value="1"/>
</dbReference>
<gene>
    <name evidence="3" type="ORF">GCM10011379_16530</name>
</gene>
<sequence length="208" mass="23672">MLTMNDNIRRSLNLLTGPEVSDADFAVLAALIRRRMLRKKQFLLYEGIPGRDIYYVVKGALRKYSIDSAGTEHVSDLALEDAWMLDAGGIFRDAPSAYYIEALEDSEIMVLPADEIRILAGCTLYFSHLSGAFALYSYLALETRMKLLQHFTAIERVAYLMEYHPVYFHRFPQNILAAYIGITPATFCRERKRLLKGRSVFASSLMPV</sequence>
<dbReference type="Proteomes" id="UP000627292">
    <property type="component" value="Unassembled WGS sequence"/>
</dbReference>
<reference evidence="3" key="2">
    <citation type="submission" date="2020-09" db="EMBL/GenBank/DDBJ databases">
        <authorList>
            <person name="Sun Q."/>
            <person name="Zhou Y."/>
        </authorList>
    </citation>
    <scope>NUCLEOTIDE SEQUENCE</scope>
    <source>
        <strain evidence="3">CGMCC 1.15290</strain>
    </source>
</reference>
<dbReference type="AlphaFoldDB" id="A0A917IXB9"/>
<keyword evidence="1" id="KW-0812">Transmembrane</keyword>